<gene>
    <name evidence="2" type="primary">ABSGL_05737.1 scaffold 7449</name>
</gene>
<feature type="region of interest" description="Disordered" evidence="1">
    <location>
        <begin position="1"/>
        <end position="45"/>
    </location>
</feature>
<evidence type="ECO:0000256" key="1">
    <source>
        <dbReference type="SAM" id="MobiDB-lite"/>
    </source>
</evidence>
<feature type="compositionally biased region" description="Polar residues" evidence="1">
    <location>
        <begin position="1"/>
        <end position="15"/>
    </location>
</feature>
<reference evidence="2" key="1">
    <citation type="submission" date="2016-04" db="EMBL/GenBank/DDBJ databases">
        <authorList>
            <person name="Evans L.H."/>
            <person name="Alamgir A."/>
            <person name="Owens N."/>
            <person name="Weber N.D."/>
            <person name="Virtaneva K."/>
            <person name="Barbian K."/>
            <person name="Babar A."/>
            <person name="Rosenke K."/>
        </authorList>
    </citation>
    <scope>NUCLEOTIDE SEQUENCE [LARGE SCALE GENOMIC DNA]</scope>
    <source>
        <strain evidence="2">CBS 101.48</strain>
    </source>
</reference>
<name>A0A168N921_ABSGL</name>
<sequence length="107" mass="12677">MHLSIPSKNQRQSRTIEGVHSRQSSDDFWTNLIPKKPQDETTMDDLANASTPHLLKLMERRQKTKRITEQRQGQDKRRRDELMKTQRFEVNDVVLIRHENPSGLESR</sequence>
<keyword evidence="3" id="KW-1185">Reference proteome</keyword>
<evidence type="ECO:0000313" key="2">
    <source>
        <dbReference type="EMBL" id="SAM00066.1"/>
    </source>
</evidence>
<dbReference type="EMBL" id="LT553119">
    <property type="protein sequence ID" value="SAM00066.1"/>
    <property type="molecule type" value="Genomic_DNA"/>
</dbReference>
<evidence type="ECO:0000313" key="3">
    <source>
        <dbReference type="Proteomes" id="UP000078561"/>
    </source>
</evidence>
<dbReference type="InParanoid" id="A0A168N921"/>
<dbReference type="AlphaFoldDB" id="A0A168N921"/>
<proteinExistence type="predicted"/>
<organism evidence="2">
    <name type="scientific">Absidia glauca</name>
    <name type="common">Pin mould</name>
    <dbReference type="NCBI Taxonomy" id="4829"/>
    <lineage>
        <taxon>Eukaryota</taxon>
        <taxon>Fungi</taxon>
        <taxon>Fungi incertae sedis</taxon>
        <taxon>Mucoromycota</taxon>
        <taxon>Mucoromycotina</taxon>
        <taxon>Mucoromycetes</taxon>
        <taxon>Mucorales</taxon>
        <taxon>Cunninghamellaceae</taxon>
        <taxon>Absidia</taxon>
    </lineage>
</organism>
<dbReference type="Proteomes" id="UP000078561">
    <property type="component" value="Unassembled WGS sequence"/>
</dbReference>
<accession>A0A168N921</accession>
<protein>
    <submittedName>
        <fullName evidence="2">Uncharacterized protein</fullName>
    </submittedName>
</protein>